<keyword evidence="1" id="KW-1133">Transmembrane helix</keyword>
<evidence type="ECO:0008006" key="4">
    <source>
        <dbReference type="Google" id="ProtNLM"/>
    </source>
</evidence>
<feature type="transmembrane region" description="Helical" evidence="1">
    <location>
        <begin position="99"/>
        <end position="118"/>
    </location>
</feature>
<keyword evidence="1" id="KW-0472">Membrane</keyword>
<feature type="transmembrane region" description="Helical" evidence="1">
    <location>
        <begin position="49"/>
        <end position="68"/>
    </location>
</feature>
<dbReference type="AlphaFoldDB" id="A0A2N5M9H9"/>
<sequence length="172" mass="19497">MNKVNTELENGIEVPLTDIDRLNAYVKKKVSTYQKKWDINGSLNLNEKIRWFISWNWAALLFSSLWFAYRKMYKIALIIAIGTLLTSSLSDYLLGNASWIYTIAEMIGIGIIANYLYLRKANKDILKIKEKGLKTQDELNELGRAGGTSVGAVWLLIGLNIILAIAMYLIFG</sequence>
<gene>
    <name evidence="2" type="ORF">CUU66_04185</name>
</gene>
<dbReference type="InterPro" id="IPR024399">
    <property type="entry name" value="DUF2628"/>
</dbReference>
<name>A0A2N5M9H9_9BACI</name>
<keyword evidence="1" id="KW-0812">Transmembrane</keyword>
<proteinExistence type="predicted"/>
<keyword evidence="3" id="KW-1185">Reference proteome</keyword>
<dbReference type="Pfam" id="PF10947">
    <property type="entry name" value="DUF2628"/>
    <property type="match status" value="1"/>
</dbReference>
<protein>
    <recommendedName>
        <fullName evidence="4">DUF2628 domain-containing protein</fullName>
    </recommendedName>
</protein>
<feature type="transmembrane region" description="Helical" evidence="1">
    <location>
        <begin position="75"/>
        <end position="93"/>
    </location>
</feature>
<evidence type="ECO:0000313" key="2">
    <source>
        <dbReference type="EMBL" id="PLT31011.1"/>
    </source>
</evidence>
<comment type="caution">
    <text evidence="2">The sequence shown here is derived from an EMBL/GenBank/DDBJ whole genome shotgun (WGS) entry which is preliminary data.</text>
</comment>
<feature type="transmembrane region" description="Helical" evidence="1">
    <location>
        <begin position="152"/>
        <end position="171"/>
    </location>
</feature>
<dbReference type="Proteomes" id="UP000234748">
    <property type="component" value="Unassembled WGS sequence"/>
</dbReference>
<dbReference type="EMBL" id="PGUY01000013">
    <property type="protein sequence ID" value="PLT31011.1"/>
    <property type="molecule type" value="Genomic_DNA"/>
</dbReference>
<accession>A0A2N5M9H9</accession>
<organism evidence="2 3">
    <name type="scientific">Peribacillus deserti</name>
    <dbReference type="NCBI Taxonomy" id="673318"/>
    <lineage>
        <taxon>Bacteria</taxon>
        <taxon>Bacillati</taxon>
        <taxon>Bacillota</taxon>
        <taxon>Bacilli</taxon>
        <taxon>Bacillales</taxon>
        <taxon>Bacillaceae</taxon>
        <taxon>Peribacillus</taxon>
    </lineage>
</organism>
<evidence type="ECO:0000256" key="1">
    <source>
        <dbReference type="SAM" id="Phobius"/>
    </source>
</evidence>
<dbReference type="OrthoDB" id="6691119at2"/>
<reference evidence="2 3" key="1">
    <citation type="submission" date="2017-11" db="EMBL/GenBank/DDBJ databases">
        <title>Comparitive Functional Genomics of Dry Heat Resistant strains isolated from the Viking Spacecraft.</title>
        <authorList>
            <person name="Seuylemezian A."/>
            <person name="Cooper K."/>
            <person name="Vaishampayan P."/>
        </authorList>
    </citation>
    <scope>NUCLEOTIDE SEQUENCE [LARGE SCALE GENOMIC DNA]</scope>
    <source>
        <strain evidence="2 3">V1-29</strain>
    </source>
</reference>
<evidence type="ECO:0000313" key="3">
    <source>
        <dbReference type="Proteomes" id="UP000234748"/>
    </source>
</evidence>